<dbReference type="InterPro" id="IPR036388">
    <property type="entry name" value="WH-like_DNA-bd_sf"/>
</dbReference>
<dbReference type="SUPFAM" id="SSF46785">
    <property type="entry name" value="Winged helix' DNA-binding domain"/>
    <property type="match status" value="1"/>
</dbReference>
<evidence type="ECO:0000256" key="1">
    <source>
        <dbReference type="ARBA" id="ARBA00002486"/>
    </source>
</evidence>
<dbReference type="InterPro" id="IPR049874">
    <property type="entry name" value="ROK_cs"/>
</dbReference>
<evidence type="ECO:0000313" key="5">
    <source>
        <dbReference type="Proteomes" id="UP000196074"/>
    </source>
</evidence>
<name>A0A1Y4QY35_9ENTE</name>
<protein>
    <submittedName>
        <fullName evidence="4">MarR family transcriptional regulator</fullName>
    </submittedName>
</protein>
<dbReference type="GO" id="GO:0042732">
    <property type="term" value="P:D-xylose metabolic process"/>
    <property type="evidence" value="ECO:0007669"/>
    <property type="project" value="UniProtKB-KW"/>
</dbReference>
<dbReference type="Pfam" id="PF00480">
    <property type="entry name" value="ROK"/>
    <property type="match status" value="1"/>
</dbReference>
<dbReference type="InterPro" id="IPR036390">
    <property type="entry name" value="WH_DNA-bd_sf"/>
</dbReference>
<dbReference type="Pfam" id="PF13412">
    <property type="entry name" value="HTH_24"/>
    <property type="match status" value="1"/>
</dbReference>
<dbReference type="SUPFAM" id="SSF53067">
    <property type="entry name" value="Actin-like ATPase domain"/>
    <property type="match status" value="1"/>
</dbReference>
<dbReference type="Gene3D" id="3.30.420.40">
    <property type="match status" value="2"/>
</dbReference>
<keyword evidence="3" id="KW-0119">Carbohydrate metabolism</keyword>
<comment type="caution">
    <text evidence="4">The sequence shown here is derived from an EMBL/GenBank/DDBJ whole genome shotgun (WGS) entry which is preliminary data.</text>
</comment>
<accession>A0A1Y4QY35</accession>
<comment type="similarity">
    <text evidence="2">Belongs to the ROK (NagC/XylR) family.</text>
</comment>
<dbReference type="PROSITE" id="PS01125">
    <property type="entry name" value="ROK"/>
    <property type="match status" value="1"/>
</dbReference>
<proteinExistence type="inferred from homology"/>
<evidence type="ECO:0000256" key="2">
    <source>
        <dbReference type="ARBA" id="ARBA00006479"/>
    </source>
</evidence>
<evidence type="ECO:0000256" key="3">
    <source>
        <dbReference type="ARBA" id="ARBA00022629"/>
    </source>
</evidence>
<dbReference type="Gene3D" id="1.10.10.10">
    <property type="entry name" value="Winged helix-like DNA-binding domain superfamily/Winged helix DNA-binding domain"/>
    <property type="match status" value="1"/>
</dbReference>
<dbReference type="PANTHER" id="PTHR18964:SF149">
    <property type="entry name" value="BIFUNCTIONAL UDP-N-ACETYLGLUCOSAMINE 2-EPIMERASE_N-ACETYLMANNOSAMINE KINASE"/>
    <property type="match status" value="1"/>
</dbReference>
<dbReference type="InterPro" id="IPR000600">
    <property type="entry name" value="ROK"/>
</dbReference>
<keyword evidence="3" id="KW-0859">Xylose metabolism</keyword>
<dbReference type="CDD" id="cd24077">
    <property type="entry name" value="ASKHA_ATPase_ROK_SaXylR-like"/>
    <property type="match status" value="1"/>
</dbReference>
<comment type="function">
    <text evidence="1">Transcriptional repressor of xylose-utilizing enzymes.</text>
</comment>
<gene>
    <name evidence="4" type="ORF">B5E88_08045</name>
</gene>
<dbReference type="InterPro" id="IPR043129">
    <property type="entry name" value="ATPase_NBD"/>
</dbReference>
<dbReference type="RefSeq" id="WP_087215358.1">
    <property type="nucleotide sequence ID" value="NZ_NFLC01000014.1"/>
</dbReference>
<dbReference type="EMBL" id="NFLC01000014">
    <property type="protein sequence ID" value="OUQ09970.1"/>
    <property type="molecule type" value="Genomic_DNA"/>
</dbReference>
<reference evidence="5" key="1">
    <citation type="submission" date="2017-04" db="EMBL/GenBank/DDBJ databases">
        <title>Function of individual gut microbiota members based on whole genome sequencing of pure cultures obtained from chicken caecum.</title>
        <authorList>
            <person name="Medvecky M."/>
            <person name="Cejkova D."/>
            <person name="Polansky O."/>
            <person name="Karasova D."/>
            <person name="Kubasova T."/>
            <person name="Cizek A."/>
            <person name="Rychlik I."/>
        </authorList>
    </citation>
    <scope>NUCLEOTIDE SEQUENCE [LARGE SCALE GENOMIC DNA]</scope>
    <source>
        <strain evidence="5">An144</strain>
    </source>
</reference>
<evidence type="ECO:0000313" key="4">
    <source>
        <dbReference type="EMBL" id="OUQ09970.1"/>
    </source>
</evidence>
<organism evidence="4 5">
    <name type="scientific">Enterococcus cecorum</name>
    <dbReference type="NCBI Taxonomy" id="44008"/>
    <lineage>
        <taxon>Bacteria</taxon>
        <taxon>Bacillati</taxon>
        <taxon>Bacillota</taxon>
        <taxon>Bacilli</taxon>
        <taxon>Lactobacillales</taxon>
        <taxon>Enterococcaceae</taxon>
        <taxon>Enterococcus</taxon>
    </lineage>
</organism>
<dbReference type="PANTHER" id="PTHR18964">
    <property type="entry name" value="ROK (REPRESSOR, ORF, KINASE) FAMILY"/>
    <property type="match status" value="1"/>
</dbReference>
<sequence>MISSKYTIREQNKANILATIIENQEISRADISTITGLNKASVSEITKELLEQEYIFETRVGKASTVGGRKPILLTFNPQAALVISIDLGTDYIEGMLAYIDGEVIKYLSKKEIVVTKEKVSESIKKIIHGFEKIAPTTPHGIVGITLAIHGIVSQNKILFTPNYNLNQMDLLTELKDIPYPIYLQNEANLAALGEYTFTSSSDNLVSISIHSGIGAGIVQDGLLILGKNGEAGEIGHSILYPDGKACPCGNHGCLEQYASNLALYQEFRNELKLQSCHSDIVAKLWHENNHVAKTILLKNVHHLSIAINNVIMAFSPEVIVINSSIYRKIPDLIDYIQNNLPSQFAQDLVIRNTHLQNRAILFGGFAKAAQEFLHIQNLKLTLKEFK</sequence>
<dbReference type="Proteomes" id="UP000196074">
    <property type="component" value="Unassembled WGS sequence"/>
</dbReference>
<dbReference type="AlphaFoldDB" id="A0A1Y4QY35"/>